<comment type="caution">
    <text evidence="8">Lacks conserved residue(s) required for the propagation of feature annotation.</text>
</comment>
<evidence type="ECO:0000313" key="10">
    <source>
        <dbReference type="EMBL" id="CRL00588.1"/>
    </source>
</evidence>
<keyword evidence="5 8" id="KW-0256">Endoplasmic reticulum</keyword>
<feature type="transmembrane region" description="Helical" evidence="8">
    <location>
        <begin position="41"/>
        <end position="61"/>
    </location>
</feature>
<evidence type="ECO:0000256" key="1">
    <source>
        <dbReference type="ARBA" id="ARBA00004477"/>
    </source>
</evidence>
<proteinExistence type="inferred from homology"/>
<dbReference type="GO" id="GO:0005886">
    <property type="term" value="C:plasma membrane"/>
    <property type="evidence" value="ECO:0007669"/>
    <property type="project" value="TreeGrafter"/>
</dbReference>
<keyword evidence="9" id="KW-0732">Signal</keyword>
<dbReference type="GO" id="GO:0031901">
    <property type="term" value="C:early endosome membrane"/>
    <property type="evidence" value="ECO:0007669"/>
    <property type="project" value="UniProtKB-SubCell"/>
</dbReference>
<evidence type="ECO:0000256" key="6">
    <source>
        <dbReference type="ARBA" id="ARBA00022989"/>
    </source>
</evidence>
<evidence type="ECO:0000256" key="9">
    <source>
        <dbReference type="SAM" id="SignalP"/>
    </source>
</evidence>
<dbReference type="PANTHER" id="PTHR21181">
    <property type="match status" value="1"/>
</dbReference>
<name>A0A1J1ILZ7_9DIPT</name>
<dbReference type="GO" id="GO:0000139">
    <property type="term" value="C:Golgi membrane"/>
    <property type="evidence" value="ECO:0007669"/>
    <property type="project" value="UniProtKB-SubCell"/>
</dbReference>
<evidence type="ECO:0000256" key="5">
    <source>
        <dbReference type="ARBA" id="ARBA00022824"/>
    </source>
</evidence>
<dbReference type="PANTHER" id="PTHR21181:SF7">
    <property type="entry name" value="ER MEMBRANE PROTEIN COMPLEX SUBUNIT 5"/>
    <property type="match status" value="1"/>
</dbReference>
<dbReference type="Proteomes" id="UP000183832">
    <property type="component" value="Unassembled WGS sequence"/>
</dbReference>
<reference evidence="10 11" key="1">
    <citation type="submission" date="2015-04" db="EMBL/GenBank/DDBJ databases">
        <authorList>
            <person name="Syromyatnikov M.Y."/>
            <person name="Popov V.N."/>
        </authorList>
    </citation>
    <scope>NUCLEOTIDE SEQUENCE [LARGE SCALE GENOMIC DNA]</scope>
</reference>
<evidence type="ECO:0000256" key="4">
    <source>
        <dbReference type="ARBA" id="ARBA00022692"/>
    </source>
</evidence>
<dbReference type="InterPro" id="IPR018937">
    <property type="entry name" value="MMgT"/>
</dbReference>
<keyword evidence="7 8" id="KW-0472">Membrane</keyword>
<comment type="similarity">
    <text evidence="2 8">Belongs to the membrane magnesium transporter (TC 1.A.67) family.</text>
</comment>
<dbReference type="GO" id="GO:0072546">
    <property type="term" value="C:EMC complex"/>
    <property type="evidence" value="ECO:0007669"/>
    <property type="project" value="UniProtKB-UniRule"/>
</dbReference>
<keyword evidence="8" id="KW-0967">Endosome</keyword>
<evidence type="ECO:0000256" key="3">
    <source>
        <dbReference type="ARBA" id="ARBA00011276"/>
    </source>
</evidence>
<keyword evidence="8" id="KW-0460">Magnesium</keyword>
<keyword evidence="8" id="KW-0333">Golgi apparatus</keyword>
<keyword evidence="6 8" id="KW-1133">Transmembrane helix</keyword>
<evidence type="ECO:0000313" key="11">
    <source>
        <dbReference type="Proteomes" id="UP000183832"/>
    </source>
</evidence>
<evidence type="ECO:0000256" key="2">
    <source>
        <dbReference type="ARBA" id="ARBA00006109"/>
    </source>
</evidence>
<keyword evidence="11" id="KW-1185">Reference proteome</keyword>
<comment type="subcellular location">
    <subcellularLocation>
        <location evidence="1">Endoplasmic reticulum membrane</location>
        <topology evidence="1">Multi-pass membrane protein</topology>
    </subcellularLocation>
    <subcellularLocation>
        <location evidence="8">Golgi apparatus membrane</location>
        <topology evidence="8">Multi-pass membrane protein</topology>
    </subcellularLocation>
    <subcellularLocation>
        <location evidence="8">Early endosome membrane</location>
        <topology evidence="8">Multi-pass membrane protein</topology>
    </subcellularLocation>
</comment>
<comment type="subunit">
    <text evidence="3">Component of the ER membrane protein complex (EMC).</text>
</comment>
<evidence type="ECO:0000256" key="7">
    <source>
        <dbReference type="ARBA" id="ARBA00023136"/>
    </source>
</evidence>
<comment type="function">
    <text evidence="8">Part of the endoplasmic reticulum membrane protein complex (EMC) that enables the energy-independent insertion into endoplasmic reticulum membranes of newly synthesized membrane proteins. May be involved in Mg(2+) transport.</text>
</comment>
<sequence length="117" mass="13231">MSKAFQKLVLGCGLLSLAHAAYSAAQHRTYLRITEQEFTTLPLDIILQAVISLAIIIYSILSLKSDWKLIHATDLQEKSSWETLSNIQSFYTFNHRGKAIFNPHYLQPAPVSMDSLH</sequence>
<keyword evidence="4 8" id="KW-0812">Transmembrane</keyword>
<evidence type="ECO:0000256" key="8">
    <source>
        <dbReference type="RuleBase" id="RU367002"/>
    </source>
</evidence>
<dbReference type="Pfam" id="PF10270">
    <property type="entry name" value="MMgT"/>
    <property type="match status" value="1"/>
</dbReference>
<dbReference type="STRING" id="568069.A0A1J1ILZ7"/>
<gene>
    <name evidence="10" type="ORF">CLUMA_CG013848</name>
</gene>
<feature type="chain" id="PRO_5012859661" description="Membrane magnesium transporter" evidence="9">
    <location>
        <begin position="21"/>
        <end position="117"/>
    </location>
</feature>
<dbReference type="EMBL" id="CVRI01000054">
    <property type="protein sequence ID" value="CRL00588.1"/>
    <property type="molecule type" value="Genomic_DNA"/>
</dbReference>
<accession>A0A1J1ILZ7</accession>
<organism evidence="10 11">
    <name type="scientific">Clunio marinus</name>
    <dbReference type="NCBI Taxonomy" id="568069"/>
    <lineage>
        <taxon>Eukaryota</taxon>
        <taxon>Metazoa</taxon>
        <taxon>Ecdysozoa</taxon>
        <taxon>Arthropoda</taxon>
        <taxon>Hexapoda</taxon>
        <taxon>Insecta</taxon>
        <taxon>Pterygota</taxon>
        <taxon>Neoptera</taxon>
        <taxon>Endopterygota</taxon>
        <taxon>Diptera</taxon>
        <taxon>Nematocera</taxon>
        <taxon>Chironomoidea</taxon>
        <taxon>Chironomidae</taxon>
        <taxon>Clunio</taxon>
    </lineage>
</organism>
<protein>
    <recommendedName>
        <fullName evidence="8">Membrane magnesium transporter</fullName>
    </recommendedName>
</protein>
<dbReference type="AlphaFoldDB" id="A0A1J1ILZ7"/>
<keyword evidence="8" id="KW-0813">Transport</keyword>
<dbReference type="GO" id="GO:0022890">
    <property type="term" value="F:inorganic cation transmembrane transporter activity"/>
    <property type="evidence" value="ECO:0007669"/>
    <property type="project" value="TreeGrafter"/>
</dbReference>
<feature type="signal peptide" evidence="9">
    <location>
        <begin position="1"/>
        <end position="20"/>
    </location>
</feature>